<dbReference type="Proteomes" id="UP000663836">
    <property type="component" value="Unassembled WGS sequence"/>
</dbReference>
<dbReference type="AlphaFoldDB" id="A0A814LIA7"/>
<protein>
    <submittedName>
        <fullName evidence="1">Uncharacterized protein</fullName>
    </submittedName>
</protein>
<dbReference type="EMBL" id="CAJOBD010000683">
    <property type="protein sequence ID" value="CAF3705714.1"/>
    <property type="molecule type" value="Genomic_DNA"/>
</dbReference>
<dbReference type="Proteomes" id="UP000663864">
    <property type="component" value="Unassembled WGS sequence"/>
</dbReference>
<sequence>MCSNINAYSNPIYDIIDESNVSFTRPLMIDIEPTCSYSCTNTNHIPLLLLANCLTTPPSNNHHNYVNQRINDMIDEEQNEENLNPLYAKPRKRCVTLQDEPVIIPPKTSRFSMKSIKPERAQLVSTTLPVVTVLSSIEPTDEIDQFIARENERVERVKLRRRQCKTTTIIKQTEKSLPAFSNPNYIEIPILNDNEEKNLSKSILV</sequence>
<organism evidence="1 3">
    <name type="scientific">Rotaria sordida</name>
    <dbReference type="NCBI Taxonomy" id="392033"/>
    <lineage>
        <taxon>Eukaryota</taxon>
        <taxon>Metazoa</taxon>
        <taxon>Spiralia</taxon>
        <taxon>Gnathifera</taxon>
        <taxon>Rotifera</taxon>
        <taxon>Eurotatoria</taxon>
        <taxon>Bdelloidea</taxon>
        <taxon>Philodinida</taxon>
        <taxon>Philodinidae</taxon>
        <taxon>Rotaria</taxon>
    </lineage>
</organism>
<name>A0A814LIA7_9BILA</name>
<evidence type="ECO:0000313" key="3">
    <source>
        <dbReference type="Proteomes" id="UP000663864"/>
    </source>
</evidence>
<proteinExistence type="predicted"/>
<comment type="caution">
    <text evidence="1">The sequence shown here is derived from an EMBL/GenBank/DDBJ whole genome shotgun (WGS) entry which is preliminary data.</text>
</comment>
<dbReference type="EMBL" id="CAJNOT010000724">
    <property type="protein sequence ID" value="CAF1065104.1"/>
    <property type="molecule type" value="Genomic_DNA"/>
</dbReference>
<evidence type="ECO:0000313" key="2">
    <source>
        <dbReference type="EMBL" id="CAF3705714.1"/>
    </source>
</evidence>
<reference evidence="1" key="1">
    <citation type="submission" date="2021-02" db="EMBL/GenBank/DDBJ databases">
        <authorList>
            <person name="Nowell W R."/>
        </authorList>
    </citation>
    <scope>NUCLEOTIDE SEQUENCE</scope>
</reference>
<accession>A0A814LIA7</accession>
<evidence type="ECO:0000313" key="1">
    <source>
        <dbReference type="EMBL" id="CAF1065104.1"/>
    </source>
</evidence>
<gene>
    <name evidence="2" type="ORF">JBS370_LOCUS9803</name>
    <name evidence="1" type="ORF">ZHD862_LOCUS15769</name>
</gene>